<feature type="domain" description="VOC" evidence="2">
    <location>
        <begin position="20"/>
        <end position="68"/>
    </location>
</feature>
<reference evidence="3" key="1">
    <citation type="submission" date="2018-05" db="EMBL/GenBank/DDBJ databases">
        <authorList>
            <person name="Lanie J.A."/>
            <person name="Ng W.-L."/>
            <person name="Kazmierczak K.M."/>
            <person name="Andrzejewski T.M."/>
            <person name="Davidsen T.M."/>
            <person name="Wayne K.J."/>
            <person name="Tettelin H."/>
            <person name="Glass J.I."/>
            <person name="Rusch D."/>
            <person name="Podicherti R."/>
            <person name="Tsui H.-C.T."/>
            <person name="Winkler M.E."/>
        </authorList>
    </citation>
    <scope>NUCLEOTIDE SEQUENCE</scope>
</reference>
<dbReference type="PROSITE" id="PS00934">
    <property type="entry name" value="GLYOXALASE_I_1"/>
    <property type="match status" value="1"/>
</dbReference>
<dbReference type="SUPFAM" id="SSF54593">
    <property type="entry name" value="Glyoxalase/Bleomycin resistance protein/Dihydroxybiphenyl dioxygenase"/>
    <property type="match status" value="1"/>
</dbReference>
<dbReference type="GO" id="GO:0004462">
    <property type="term" value="F:lactoylglutathione lyase activity"/>
    <property type="evidence" value="ECO:0007669"/>
    <property type="project" value="InterPro"/>
</dbReference>
<dbReference type="InterPro" id="IPR018146">
    <property type="entry name" value="Glyoxalase_1_CS"/>
</dbReference>
<organism evidence="3">
    <name type="scientific">marine metagenome</name>
    <dbReference type="NCBI Taxonomy" id="408172"/>
    <lineage>
        <taxon>unclassified sequences</taxon>
        <taxon>metagenomes</taxon>
        <taxon>ecological metagenomes</taxon>
    </lineage>
</organism>
<evidence type="ECO:0000313" key="3">
    <source>
        <dbReference type="EMBL" id="SVC69063.1"/>
    </source>
</evidence>
<dbReference type="GO" id="GO:0046872">
    <property type="term" value="F:metal ion binding"/>
    <property type="evidence" value="ECO:0007669"/>
    <property type="project" value="UniProtKB-KW"/>
</dbReference>
<accession>A0A382P6P0</accession>
<protein>
    <recommendedName>
        <fullName evidence="2">VOC domain-containing protein</fullName>
    </recommendedName>
</protein>
<feature type="non-terminal residue" evidence="3">
    <location>
        <position position="68"/>
    </location>
</feature>
<dbReference type="InterPro" id="IPR037523">
    <property type="entry name" value="VOC_core"/>
</dbReference>
<name>A0A382P6P0_9ZZZZ</name>
<dbReference type="InterPro" id="IPR029068">
    <property type="entry name" value="Glyas_Bleomycin-R_OHBP_Dase"/>
</dbReference>
<dbReference type="AlphaFoldDB" id="A0A382P6P0"/>
<dbReference type="Gene3D" id="3.10.180.10">
    <property type="entry name" value="2,3-Dihydroxybiphenyl 1,2-Dioxygenase, domain 1"/>
    <property type="match status" value="1"/>
</dbReference>
<sequence>MTENYGSSRVVGGPLVKITELDHIGLRVKDVEASLRFYSELLGLKTERVDEWRKGEIGFPSVRLNADT</sequence>
<dbReference type="InterPro" id="IPR004360">
    <property type="entry name" value="Glyas_Fos-R_dOase_dom"/>
</dbReference>
<dbReference type="PROSITE" id="PS51819">
    <property type="entry name" value="VOC"/>
    <property type="match status" value="1"/>
</dbReference>
<dbReference type="Pfam" id="PF00903">
    <property type="entry name" value="Glyoxalase"/>
    <property type="match status" value="1"/>
</dbReference>
<proteinExistence type="predicted"/>
<evidence type="ECO:0000256" key="1">
    <source>
        <dbReference type="ARBA" id="ARBA00022723"/>
    </source>
</evidence>
<gene>
    <name evidence="3" type="ORF">METZ01_LOCUS321917</name>
</gene>
<evidence type="ECO:0000259" key="2">
    <source>
        <dbReference type="PROSITE" id="PS51819"/>
    </source>
</evidence>
<dbReference type="EMBL" id="UINC01105259">
    <property type="protein sequence ID" value="SVC69063.1"/>
    <property type="molecule type" value="Genomic_DNA"/>
</dbReference>
<keyword evidence="1" id="KW-0479">Metal-binding</keyword>